<protein>
    <submittedName>
        <fullName evidence="2">Uncharacterized protein</fullName>
    </submittedName>
</protein>
<dbReference type="RefSeq" id="WP_108738321.1">
    <property type="nucleotide sequence ID" value="NZ_CP020919.1"/>
</dbReference>
<dbReference type="AlphaFoldDB" id="A0A2S1LT33"/>
<gene>
    <name evidence="2" type="ORF">FK004_17075</name>
</gene>
<dbReference type="Proteomes" id="UP000244677">
    <property type="component" value="Chromosome"/>
</dbReference>
<feature type="chain" id="PRO_5015553023" evidence="1">
    <location>
        <begin position="21"/>
        <end position="148"/>
    </location>
</feature>
<keyword evidence="1" id="KW-0732">Signal</keyword>
<dbReference type="OrthoDB" id="677427at2"/>
<dbReference type="KEGG" id="fki:FK004_17075"/>
<organism evidence="2 3">
    <name type="scientific">Flavobacterium kingsejongi</name>
    <dbReference type="NCBI Taxonomy" id="1678728"/>
    <lineage>
        <taxon>Bacteria</taxon>
        <taxon>Pseudomonadati</taxon>
        <taxon>Bacteroidota</taxon>
        <taxon>Flavobacteriia</taxon>
        <taxon>Flavobacteriales</taxon>
        <taxon>Flavobacteriaceae</taxon>
        <taxon>Flavobacterium</taxon>
    </lineage>
</organism>
<proteinExistence type="predicted"/>
<reference evidence="2 3" key="1">
    <citation type="submission" date="2017-04" db="EMBL/GenBank/DDBJ databases">
        <title>Complete genome sequence of Flavobacterium kingsejong AJ004.</title>
        <authorList>
            <person name="Lee P.C."/>
        </authorList>
    </citation>
    <scope>NUCLEOTIDE SEQUENCE [LARGE SCALE GENOMIC DNA]</scope>
    <source>
        <strain evidence="2 3">AJ004</strain>
    </source>
</reference>
<accession>A0A2S1LT33</accession>
<name>A0A2S1LT33_9FLAO</name>
<feature type="signal peptide" evidence="1">
    <location>
        <begin position="1"/>
        <end position="20"/>
    </location>
</feature>
<evidence type="ECO:0000313" key="3">
    <source>
        <dbReference type="Proteomes" id="UP000244677"/>
    </source>
</evidence>
<dbReference type="EMBL" id="CP020919">
    <property type="protein sequence ID" value="AWG26821.1"/>
    <property type="molecule type" value="Genomic_DNA"/>
</dbReference>
<evidence type="ECO:0000313" key="2">
    <source>
        <dbReference type="EMBL" id="AWG26821.1"/>
    </source>
</evidence>
<sequence length="148" mass="17100">MRIKYLLLLFLGFIVTKSVSQNHNDAPTSIENLSPATVDPRISEVFGNQLQALVLNVPNRLKDLNDILTKRVKIEDLKAEKDEKYPKLSSVPLYTTNNPDLKRDTVVDENTFNPLKYEFRFHARTTVIYRIDNTDKVIVIYPQPVLKK</sequence>
<keyword evidence="3" id="KW-1185">Reference proteome</keyword>
<evidence type="ECO:0000256" key="1">
    <source>
        <dbReference type="SAM" id="SignalP"/>
    </source>
</evidence>